<dbReference type="EMBL" id="BSPC01000005">
    <property type="protein sequence ID" value="GLS17779.1"/>
    <property type="molecule type" value="Genomic_DNA"/>
</dbReference>
<evidence type="ECO:0000256" key="2">
    <source>
        <dbReference type="ARBA" id="ARBA00022448"/>
    </source>
</evidence>
<accession>A0ABQ6CDA3</accession>
<dbReference type="PROSITE" id="PS50850">
    <property type="entry name" value="MFS"/>
    <property type="match status" value="1"/>
</dbReference>
<feature type="transmembrane region" description="Helical" evidence="7">
    <location>
        <begin position="232"/>
        <end position="252"/>
    </location>
</feature>
<evidence type="ECO:0000313" key="9">
    <source>
        <dbReference type="EMBL" id="GLS17779.1"/>
    </source>
</evidence>
<dbReference type="SUPFAM" id="SSF103473">
    <property type="entry name" value="MFS general substrate transporter"/>
    <property type="match status" value="1"/>
</dbReference>
<dbReference type="PANTHER" id="PTHR42718">
    <property type="entry name" value="MAJOR FACILITATOR SUPERFAMILY MULTIDRUG TRANSPORTER MFSC"/>
    <property type="match status" value="1"/>
</dbReference>
<evidence type="ECO:0000256" key="7">
    <source>
        <dbReference type="SAM" id="Phobius"/>
    </source>
</evidence>
<keyword evidence="3" id="KW-1003">Cell membrane</keyword>
<feature type="transmembrane region" description="Helical" evidence="7">
    <location>
        <begin position="54"/>
        <end position="75"/>
    </location>
</feature>
<feature type="transmembrane region" description="Helical" evidence="7">
    <location>
        <begin position="82"/>
        <end position="105"/>
    </location>
</feature>
<feature type="transmembrane region" description="Helical" evidence="7">
    <location>
        <begin position="292"/>
        <end position="314"/>
    </location>
</feature>
<evidence type="ECO:0000259" key="8">
    <source>
        <dbReference type="PROSITE" id="PS50850"/>
    </source>
</evidence>
<keyword evidence="10" id="KW-1185">Reference proteome</keyword>
<keyword evidence="6 7" id="KW-0472">Membrane</keyword>
<gene>
    <name evidence="9" type="ORF">GCM10007874_07940</name>
</gene>
<dbReference type="InterPro" id="IPR020846">
    <property type="entry name" value="MFS_dom"/>
</dbReference>
<evidence type="ECO:0000256" key="5">
    <source>
        <dbReference type="ARBA" id="ARBA00022989"/>
    </source>
</evidence>
<evidence type="ECO:0000313" key="10">
    <source>
        <dbReference type="Proteomes" id="UP001156882"/>
    </source>
</evidence>
<keyword evidence="4 7" id="KW-0812">Transmembrane</keyword>
<evidence type="ECO:0000256" key="4">
    <source>
        <dbReference type="ARBA" id="ARBA00022692"/>
    </source>
</evidence>
<feature type="domain" description="Major facilitator superfamily (MFS) profile" evidence="8">
    <location>
        <begin position="16"/>
        <end position="464"/>
    </location>
</feature>
<evidence type="ECO:0000256" key="3">
    <source>
        <dbReference type="ARBA" id="ARBA00022475"/>
    </source>
</evidence>
<comment type="caution">
    <text evidence="9">The sequence shown here is derived from an EMBL/GenBank/DDBJ whole genome shotgun (WGS) entry which is preliminary data.</text>
</comment>
<comment type="subcellular location">
    <subcellularLocation>
        <location evidence="1">Cell membrane</location>
        <topology evidence="1">Multi-pass membrane protein</topology>
    </subcellularLocation>
</comment>
<feature type="transmembrane region" description="Helical" evidence="7">
    <location>
        <begin position="439"/>
        <end position="461"/>
    </location>
</feature>
<name>A0ABQ6CDA3_9HYPH</name>
<feature type="transmembrane region" description="Helical" evidence="7">
    <location>
        <begin position="398"/>
        <end position="419"/>
    </location>
</feature>
<dbReference type="InterPro" id="IPR011701">
    <property type="entry name" value="MFS"/>
</dbReference>
<feature type="transmembrane region" description="Helical" evidence="7">
    <location>
        <begin position="264"/>
        <end position="286"/>
    </location>
</feature>
<feature type="transmembrane region" description="Helical" evidence="7">
    <location>
        <begin position="168"/>
        <end position="189"/>
    </location>
</feature>
<sequence length="475" mass="49874">MTIAPAQSSATRSNVLAFLVAGAFFMEMLDGTVVVSALPQMADSFGVAPIDLNIGISAYLLTLAVLIPASGWVADRYGPRSVFGWAIVIFTAASILCGLSTNLWFFTAARILQGVGGALMVPVGRLIVLRSTAKADLIRAIAVITWPGLAAPVLGPPVGGFLATYASWHWIFFLNVPLGLVGFLLTMKLIPPGQADGAKPFDWLGFVLVGAACFGLIYGLDLISRQNSSMPLAALWLAASAVIAGLAARHVLRAAHPLVDVSALGIRSFAITIWGGSLFRIAIGAVPFLAPLMFQLAFGLDAYQAGLLVLWVFAGNITMKPFTTAVLRRFSFRQVLIGNGLLNAILVSACALLTPATPVPVICALLFASGLTRSMQFTALNTIAFAEVPEARMSGANTLFNVAFQMSFGIGIGVGAAALRLAELWFPGAPGKLPLIDFQIAFAFIGLLAFAAILDILGLDARAGNELKIKRAGAK</sequence>
<evidence type="ECO:0000256" key="1">
    <source>
        <dbReference type="ARBA" id="ARBA00004651"/>
    </source>
</evidence>
<feature type="transmembrane region" description="Helical" evidence="7">
    <location>
        <begin position="362"/>
        <end position="386"/>
    </location>
</feature>
<feature type="transmembrane region" description="Helical" evidence="7">
    <location>
        <begin position="201"/>
        <end position="220"/>
    </location>
</feature>
<dbReference type="Gene3D" id="1.20.1720.10">
    <property type="entry name" value="Multidrug resistance protein D"/>
    <property type="match status" value="1"/>
</dbReference>
<dbReference type="InterPro" id="IPR036259">
    <property type="entry name" value="MFS_trans_sf"/>
</dbReference>
<protein>
    <submittedName>
        <fullName evidence="9">MFS transporter</fullName>
    </submittedName>
</protein>
<feature type="transmembrane region" description="Helical" evidence="7">
    <location>
        <begin position="140"/>
        <end position="162"/>
    </location>
</feature>
<keyword evidence="2" id="KW-0813">Transport</keyword>
<evidence type="ECO:0000256" key="6">
    <source>
        <dbReference type="ARBA" id="ARBA00023136"/>
    </source>
</evidence>
<reference evidence="10" key="1">
    <citation type="journal article" date="2019" name="Int. J. Syst. Evol. Microbiol.">
        <title>The Global Catalogue of Microorganisms (GCM) 10K type strain sequencing project: providing services to taxonomists for standard genome sequencing and annotation.</title>
        <authorList>
            <consortium name="The Broad Institute Genomics Platform"/>
            <consortium name="The Broad Institute Genome Sequencing Center for Infectious Disease"/>
            <person name="Wu L."/>
            <person name="Ma J."/>
        </authorList>
    </citation>
    <scope>NUCLEOTIDE SEQUENCE [LARGE SCALE GENOMIC DNA]</scope>
    <source>
        <strain evidence="10">NBRC 101365</strain>
    </source>
</reference>
<dbReference type="Proteomes" id="UP001156882">
    <property type="component" value="Unassembled WGS sequence"/>
</dbReference>
<dbReference type="RefSeq" id="WP_284310583.1">
    <property type="nucleotide sequence ID" value="NZ_BSPC01000005.1"/>
</dbReference>
<feature type="transmembrane region" description="Helical" evidence="7">
    <location>
        <begin position="335"/>
        <end position="356"/>
    </location>
</feature>
<organism evidence="9 10">
    <name type="scientific">Labrys miyagiensis</name>
    <dbReference type="NCBI Taxonomy" id="346912"/>
    <lineage>
        <taxon>Bacteria</taxon>
        <taxon>Pseudomonadati</taxon>
        <taxon>Pseudomonadota</taxon>
        <taxon>Alphaproteobacteria</taxon>
        <taxon>Hyphomicrobiales</taxon>
        <taxon>Xanthobacteraceae</taxon>
        <taxon>Labrys</taxon>
    </lineage>
</organism>
<proteinExistence type="predicted"/>
<dbReference type="PANTHER" id="PTHR42718:SF46">
    <property type="entry name" value="BLR6921 PROTEIN"/>
    <property type="match status" value="1"/>
</dbReference>
<feature type="transmembrane region" description="Helical" evidence="7">
    <location>
        <begin position="111"/>
        <end position="128"/>
    </location>
</feature>
<keyword evidence="5 7" id="KW-1133">Transmembrane helix</keyword>
<dbReference type="Gene3D" id="1.20.1250.20">
    <property type="entry name" value="MFS general substrate transporter like domains"/>
    <property type="match status" value="1"/>
</dbReference>
<dbReference type="Pfam" id="PF07690">
    <property type="entry name" value="MFS_1"/>
    <property type="match status" value="2"/>
</dbReference>